<dbReference type="RefSeq" id="WP_073168054.1">
    <property type="nucleotide sequence ID" value="NZ_FQZE01000009.1"/>
</dbReference>
<dbReference type="Gene3D" id="1.20.1290.10">
    <property type="entry name" value="AhpD-like"/>
    <property type="match status" value="1"/>
</dbReference>
<dbReference type="Pfam" id="PF02627">
    <property type="entry name" value="CMD"/>
    <property type="match status" value="1"/>
</dbReference>
<dbReference type="AlphaFoldDB" id="A0A1M6FSF5"/>
<dbReference type="STRING" id="1168035.SAMN05444280_10962"/>
<keyword evidence="2" id="KW-0560">Oxidoreductase</keyword>
<dbReference type="PANTHER" id="PTHR33930:SF2">
    <property type="entry name" value="BLR3452 PROTEIN"/>
    <property type="match status" value="1"/>
</dbReference>
<dbReference type="SUPFAM" id="SSF69118">
    <property type="entry name" value="AhpD-like"/>
    <property type="match status" value="1"/>
</dbReference>
<dbReference type="NCBIfam" id="TIGR00778">
    <property type="entry name" value="ahpD_dom"/>
    <property type="match status" value="1"/>
</dbReference>
<gene>
    <name evidence="2" type="ORF">SAMN05444280_10962</name>
</gene>
<dbReference type="InterPro" id="IPR003779">
    <property type="entry name" value="CMD-like"/>
</dbReference>
<keyword evidence="3" id="KW-1185">Reference proteome</keyword>
<accession>A0A1M6FSF5</accession>
<organism evidence="2 3">
    <name type="scientific">Tangfeifania diversioriginum</name>
    <dbReference type="NCBI Taxonomy" id="1168035"/>
    <lineage>
        <taxon>Bacteria</taxon>
        <taxon>Pseudomonadati</taxon>
        <taxon>Bacteroidota</taxon>
        <taxon>Bacteroidia</taxon>
        <taxon>Marinilabiliales</taxon>
        <taxon>Prolixibacteraceae</taxon>
        <taxon>Tangfeifania</taxon>
    </lineage>
</organism>
<keyword evidence="2" id="KW-0575">Peroxidase</keyword>
<reference evidence="2 3" key="1">
    <citation type="submission" date="2016-11" db="EMBL/GenBank/DDBJ databases">
        <authorList>
            <person name="Jaros S."/>
            <person name="Januszkiewicz K."/>
            <person name="Wedrychowicz H."/>
        </authorList>
    </citation>
    <scope>NUCLEOTIDE SEQUENCE [LARGE SCALE GENOMIC DNA]</scope>
    <source>
        <strain evidence="2 3">DSM 27063</strain>
    </source>
</reference>
<dbReference type="InterPro" id="IPR004675">
    <property type="entry name" value="AhpD_core"/>
</dbReference>
<protein>
    <submittedName>
        <fullName evidence="2">Alkylhydroperoxidase AhpD family core domain-containing protein</fullName>
    </submittedName>
</protein>
<dbReference type="Proteomes" id="UP000184050">
    <property type="component" value="Unassembled WGS sequence"/>
</dbReference>
<evidence type="ECO:0000259" key="1">
    <source>
        <dbReference type="Pfam" id="PF02627"/>
    </source>
</evidence>
<evidence type="ECO:0000313" key="2">
    <source>
        <dbReference type="EMBL" id="SHJ00602.1"/>
    </source>
</evidence>
<evidence type="ECO:0000313" key="3">
    <source>
        <dbReference type="Proteomes" id="UP000184050"/>
    </source>
</evidence>
<sequence length="111" mass="11724">MSTYSEQAKAVYDFIGTLSKENPKIAEGFGAMHHATAEDKALTAKQKELIALGIAISIRCEGCIACHVKAAIETGASQEEIVETIGVSVVMGGGPSIVYGDKAYKAMKEML</sequence>
<dbReference type="InterPro" id="IPR029032">
    <property type="entry name" value="AhpD-like"/>
</dbReference>
<dbReference type="OrthoDB" id="9801997at2"/>
<name>A0A1M6FSF5_9BACT</name>
<feature type="domain" description="Carboxymuconolactone decarboxylase-like" evidence="1">
    <location>
        <begin position="23"/>
        <end position="100"/>
    </location>
</feature>
<dbReference type="EMBL" id="FQZE01000009">
    <property type="protein sequence ID" value="SHJ00602.1"/>
    <property type="molecule type" value="Genomic_DNA"/>
</dbReference>
<dbReference type="GO" id="GO:0051920">
    <property type="term" value="F:peroxiredoxin activity"/>
    <property type="evidence" value="ECO:0007669"/>
    <property type="project" value="InterPro"/>
</dbReference>
<proteinExistence type="predicted"/>
<dbReference type="PANTHER" id="PTHR33930">
    <property type="entry name" value="ALKYL HYDROPEROXIDE REDUCTASE AHPD"/>
    <property type="match status" value="1"/>
</dbReference>